<evidence type="ECO:0000313" key="3">
    <source>
        <dbReference type="Proteomes" id="UP001437256"/>
    </source>
</evidence>
<sequence length="338" mass="37106">MPMRHSKFTARYPACVKAGLDVGVGKLKLKGLVEEHLKIAVMEAVPLPLGHTEEEVSLHIPPHGDEEGSALWQVVQDWEGLIARLLQARLELSRPTNMARGPANKDRGSKAPSNPSTMLRSRRAVVPASVLDSVRVARNREAAPAGATGKVLVSVEPDLVVDLEAARTCDSDVSDAHTVCVDVRDLTVHFLRSDLARACSCATEIFALDESFSLCVIMGMRYWEESLKDEEMAAQKTYAPDPTHYKIHRGKPLGKLTEEMERAERSQGQKRGWAEVGGDLPETKRMKALILCEEPAKSAALKSGFGVLVEDEGEWDIISCHGLTISKRLQPMRGRKTG</sequence>
<accession>A0ABR2ZB98</accession>
<gene>
    <name evidence="2" type="ORF">AAF712_014796</name>
</gene>
<reference evidence="2 3" key="1">
    <citation type="submission" date="2024-05" db="EMBL/GenBank/DDBJ databases">
        <title>A draft genome resource for the thread blight pathogen Marasmius tenuissimus strain MS-2.</title>
        <authorList>
            <person name="Yulfo-Soto G.E."/>
            <person name="Baruah I.K."/>
            <person name="Amoako-Attah I."/>
            <person name="Bukari Y."/>
            <person name="Meinhardt L.W."/>
            <person name="Bailey B.A."/>
            <person name="Cohen S.P."/>
        </authorList>
    </citation>
    <scope>NUCLEOTIDE SEQUENCE [LARGE SCALE GENOMIC DNA]</scope>
    <source>
        <strain evidence="2 3">MS-2</strain>
    </source>
</reference>
<proteinExistence type="predicted"/>
<feature type="region of interest" description="Disordered" evidence="1">
    <location>
        <begin position="96"/>
        <end position="119"/>
    </location>
</feature>
<dbReference type="Proteomes" id="UP001437256">
    <property type="component" value="Unassembled WGS sequence"/>
</dbReference>
<keyword evidence="3" id="KW-1185">Reference proteome</keyword>
<protein>
    <submittedName>
        <fullName evidence="2">Uncharacterized protein</fullName>
    </submittedName>
</protein>
<name>A0ABR2ZB98_9AGAR</name>
<evidence type="ECO:0000313" key="2">
    <source>
        <dbReference type="EMBL" id="KAL0058519.1"/>
    </source>
</evidence>
<evidence type="ECO:0000256" key="1">
    <source>
        <dbReference type="SAM" id="MobiDB-lite"/>
    </source>
</evidence>
<organism evidence="2 3">
    <name type="scientific">Marasmius tenuissimus</name>
    <dbReference type="NCBI Taxonomy" id="585030"/>
    <lineage>
        <taxon>Eukaryota</taxon>
        <taxon>Fungi</taxon>
        <taxon>Dikarya</taxon>
        <taxon>Basidiomycota</taxon>
        <taxon>Agaricomycotina</taxon>
        <taxon>Agaricomycetes</taxon>
        <taxon>Agaricomycetidae</taxon>
        <taxon>Agaricales</taxon>
        <taxon>Marasmiineae</taxon>
        <taxon>Marasmiaceae</taxon>
        <taxon>Marasmius</taxon>
    </lineage>
</organism>
<dbReference type="EMBL" id="JBBXMP010000304">
    <property type="protein sequence ID" value="KAL0058519.1"/>
    <property type="molecule type" value="Genomic_DNA"/>
</dbReference>
<comment type="caution">
    <text evidence="2">The sequence shown here is derived from an EMBL/GenBank/DDBJ whole genome shotgun (WGS) entry which is preliminary data.</text>
</comment>